<dbReference type="PATRIC" id="fig|997887.3.peg.1362"/>
<gene>
    <name evidence="1" type="ORF">HMPREF1071_01290</name>
</gene>
<comment type="caution">
    <text evidence="1">The sequence shown here is derived from an EMBL/GenBank/DDBJ whole genome shotgun (WGS) entry which is preliminary data.</text>
</comment>
<keyword evidence="2" id="KW-1185">Reference proteome</keyword>
<reference evidence="1 2" key="1">
    <citation type="submission" date="2012-02" db="EMBL/GenBank/DDBJ databases">
        <title>The Genome Sequence of Bacteroides salyersiae CL02T12C01.</title>
        <authorList>
            <consortium name="The Broad Institute Genome Sequencing Platform"/>
            <person name="Earl A."/>
            <person name="Ward D."/>
            <person name="Feldgarden M."/>
            <person name="Gevers D."/>
            <person name="Zitomersky N.L."/>
            <person name="Coyne M.J."/>
            <person name="Comstock L.E."/>
            <person name="Young S.K."/>
            <person name="Zeng Q."/>
            <person name="Gargeya S."/>
            <person name="Fitzgerald M."/>
            <person name="Haas B."/>
            <person name="Abouelleil A."/>
            <person name="Alvarado L."/>
            <person name="Arachchi H.M."/>
            <person name="Berlin A."/>
            <person name="Chapman S.B."/>
            <person name="Gearin G."/>
            <person name="Goldberg J."/>
            <person name="Griggs A."/>
            <person name="Gujja S."/>
            <person name="Hansen M."/>
            <person name="Heiman D."/>
            <person name="Howarth C."/>
            <person name="Larimer J."/>
            <person name="Lui A."/>
            <person name="MacDonald P.J.P."/>
            <person name="McCowen C."/>
            <person name="Montmayeur A."/>
            <person name="Murphy C."/>
            <person name="Neiman D."/>
            <person name="Pearson M."/>
            <person name="Priest M."/>
            <person name="Roberts A."/>
            <person name="Saif S."/>
            <person name="Shea T."/>
            <person name="Sisk P."/>
            <person name="Stolte C."/>
            <person name="Sykes S."/>
            <person name="Wortman J."/>
            <person name="Nusbaum C."/>
            <person name="Birren B."/>
        </authorList>
    </citation>
    <scope>NUCLEOTIDE SEQUENCE [LARGE SCALE GENOMIC DNA]</scope>
    <source>
        <strain evidence="1 2">CL02T12C01</strain>
    </source>
</reference>
<organism evidence="1 2">
    <name type="scientific">Bacteroides salyersiae CL02T12C01</name>
    <dbReference type="NCBI Taxonomy" id="997887"/>
    <lineage>
        <taxon>Bacteria</taxon>
        <taxon>Pseudomonadati</taxon>
        <taxon>Bacteroidota</taxon>
        <taxon>Bacteroidia</taxon>
        <taxon>Bacteroidales</taxon>
        <taxon>Bacteroidaceae</taxon>
        <taxon>Bacteroides</taxon>
    </lineage>
</organism>
<proteinExistence type="predicted"/>
<sequence>MKRLKSMLLKEVDMKYNKLVMIFTFVILRDTCYIFYNENNKNNSRLLC</sequence>
<dbReference type="HOGENOM" id="CLU_3149662_0_0_10"/>
<accession>I8YXT0</accession>
<dbReference type="AlphaFoldDB" id="I8YXT0"/>
<dbReference type="EMBL" id="AGXV01000016">
    <property type="protein sequence ID" value="EIY67407.1"/>
    <property type="molecule type" value="Genomic_DNA"/>
</dbReference>
<dbReference type="Proteomes" id="UP000005150">
    <property type="component" value="Unassembled WGS sequence"/>
</dbReference>
<evidence type="ECO:0000313" key="1">
    <source>
        <dbReference type="EMBL" id="EIY67407.1"/>
    </source>
</evidence>
<evidence type="ECO:0000313" key="2">
    <source>
        <dbReference type="Proteomes" id="UP000005150"/>
    </source>
</evidence>
<name>I8YXT0_9BACE</name>
<protein>
    <submittedName>
        <fullName evidence="1">Uncharacterized protein</fullName>
    </submittedName>
</protein>